<gene>
    <name evidence="4" type="ORF">E3N88_02236</name>
</gene>
<dbReference type="OrthoDB" id="1671811at2759"/>
<reference evidence="4 5" key="1">
    <citation type="submission" date="2019-05" db="EMBL/GenBank/DDBJ databases">
        <title>Mikania micrantha, genome provides insights into the molecular mechanism of rapid growth.</title>
        <authorList>
            <person name="Liu B."/>
        </authorList>
    </citation>
    <scope>NUCLEOTIDE SEQUENCE [LARGE SCALE GENOMIC DNA]</scope>
    <source>
        <strain evidence="4">NLD-2019</strain>
        <tissue evidence="4">Leaf</tissue>
    </source>
</reference>
<proteinExistence type="predicted"/>
<feature type="region of interest" description="Disordered" evidence="1">
    <location>
        <begin position="23"/>
        <end position="44"/>
    </location>
</feature>
<feature type="compositionally biased region" description="Polar residues" evidence="1">
    <location>
        <begin position="277"/>
        <end position="287"/>
    </location>
</feature>
<keyword evidence="5" id="KW-1185">Reference proteome</keyword>
<keyword evidence="2" id="KW-1133">Transmembrane helix</keyword>
<dbReference type="GO" id="GO:0016020">
    <property type="term" value="C:membrane"/>
    <property type="evidence" value="ECO:0007669"/>
    <property type="project" value="TreeGrafter"/>
</dbReference>
<feature type="transmembrane region" description="Helical" evidence="2">
    <location>
        <begin position="744"/>
        <end position="765"/>
    </location>
</feature>
<keyword evidence="2" id="KW-0812">Transmembrane</keyword>
<comment type="caution">
    <text evidence="4">The sequence shown here is derived from an EMBL/GenBank/DDBJ whole genome shotgun (WGS) entry which is preliminary data.</text>
</comment>
<dbReference type="SMART" id="SM00248">
    <property type="entry name" value="ANK"/>
    <property type="match status" value="5"/>
</dbReference>
<dbReference type="AlphaFoldDB" id="A0A5N6Q5X2"/>
<evidence type="ECO:0000256" key="1">
    <source>
        <dbReference type="SAM" id="MobiDB-lite"/>
    </source>
</evidence>
<dbReference type="Gene3D" id="1.25.40.20">
    <property type="entry name" value="Ankyrin repeat-containing domain"/>
    <property type="match status" value="2"/>
</dbReference>
<name>A0A5N6Q5X2_9ASTR</name>
<evidence type="ECO:0000256" key="2">
    <source>
        <dbReference type="SAM" id="Phobius"/>
    </source>
</evidence>
<feature type="region of interest" description="Disordered" evidence="1">
    <location>
        <begin position="277"/>
        <end position="305"/>
    </location>
</feature>
<dbReference type="Pfam" id="PF12796">
    <property type="entry name" value="Ank_2"/>
    <property type="match status" value="1"/>
</dbReference>
<dbReference type="InterPro" id="IPR036770">
    <property type="entry name" value="Ankyrin_rpt-contain_sf"/>
</dbReference>
<dbReference type="SUPFAM" id="SSF48403">
    <property type="entry name" value="Ankyrin repeat"/>
    <property type="match status" value="1"/>
</dbReference>
<accession>A0A5N6Q5X2</accession>
<dbReference type="Pfam" id="PF13962">
    <property type="entry name" value="PGG"/>
    <property type="match status" value="1"/>
</dbReference>
<protein>
    <recommendedName>
        <fullName evidence="3">PGG domain-containing protein</fullName>
    </recommendedName>
</protein>
<feature type="transmembrane region" description="Helical" evidence="2">
    <location>
        <begin position="771"/>
        <end position="789"/>
    </location>
</feature>
<organism evidence="4 5">
    <name type="scientific">Mikania micrantha</name>
    <name type="common">bitter vine</name>
    <dbReference type="NCBI Taxonomy" id="192012"/>
    <lineage>
        <taxon>Eukaryota</taxon>
        <taxon>Viridiplantae</taxon>
        <taxon>Streptophyta</taxon>
        <taxon>Embryophyta</taxon>
        <taxon>Tracheophyta</taxon>
        <taxon>Spermatophyta</taxon>
        <taxon>Magnoliopsida</taxon>
        <taxon>eudicotyledons</taxon>
        <taxon>Gunneridae</taxon>
        <taxon>Pentapetalae</taxon>
        <taxon>asterids</taxon>
        <taxon>campanulids</taxon>
        <taxon>Asterales</taxon>
        <taxon>Asteraceae</taxon>
        <taxon>Asteroideae</taxon>
        <taxon>Heliantheae alliance</taxon>
        <taxon>Eupatorieae</taxon>
        <taxon>Mikania</taxon>
    </lineage>
</organism>
<dbReference type="PANTHER" id="PTHR24177">
    <property type="entry name" value="CASKIN"/>
    <property type="match status" value="1"/>
</dbReference>
<evidence type="ECO:0000313" key="4">
    <source>
        <dbReference type="EMBL" id="KAD7479100.1"/>
    </source>
</evidence>
<feature type="transmembrane region" description="Helical" evidence="2">
    <location>
        <begin position="661"/>
        <end position="679"/>
    </location>
</feature>
<feature type="transmembrane region" description="Helical" evidence="2">
    <location>
        <begin position="699"/>
        <end position="723"/>
    </location>
</feature>
<dbReference type="EMBL" id="SZYD01000001">
    <property type="protein sequence ID" value="KAD7479100.1"/>
    <property type="molecule type" value="Genomic_DNA"/>
</dbReference>
<feature type="domain" description="PGG" evidence="3">
    <location>
        <begin position="651"/>
        <end position="764"/>
    </location>
</feature>
<keyword evidence="2" id="KW-0472">Membrane</keyword>
<dbReference type="Proteomes" id="UP000326396">
    <property type="component" value="Linkage Group LG1"/>
</dbReference>
<evidence type="ECO:0000259" key="3">
    <source>
        <dbReference type="Pfam" id="PF13962"/>
    </source>
</evidence>
<dbReference type="InterPro" id="IPR026961">
    <property type="entry name" value="PGG_dom"/>
</dbReference>
<dbReference type="InterPro" id="IPR002110">
    <property type="entry name" value="Ankyrin_rpt"/>
</dbReference>
<sequence>MNQTGVQLASIDEQNSLSHQQINIPVANSGPPPPPNPNARRLTPNLPCRHLLTGPRKEYLKIGVPLYEASIRCDWVAAKAILDKHPDIELVRYSITENGETALHVAASAKGSYVVEFVDNLVGLMNKEDLALENENFNTALYLAAVAGNIETIKIMLKKNPTLISIPGTGGQMMPLYAAALFGNYDVVKYLYENSKELRDDGWTDQNRGWLLEKCVVNDMFDIALEIVKNYPKLCGGTVLGLLARKPEAFHETKSNFIGKTIKLCKQFYSLMNITQQSSENKHQPGNGNVPEGFAHKPEASPEAKSNIIGRTVKSVFAFMPTKVGAHEKENNALSLLRIIWEDIAQKPKSEIDRILRGPPDSIKQDKSASGRVVRAMQLQKLIAEHLDKLEAETQKIFEAQPDSTTQDANPPAAKVDHALQLKNLISEYLVNMHIASEQIVKQESMPLVGKRDQALELQKLISEHIVYMHDETQNITKQKENQAQNLQKHIHKSITKMRTAKTLKESHSSRILFVAAEMGNTNFLVELIRGYPDLIWKVNDNNQSIFHIAVKHRHEGIYNLLYEIGAMKDLITPLRDEHENNMLHLVGTRAKQKQLEDVSGVALQMQRELLWFQEVKNMIPPSYRERRNEDGLTPHELFTIEHKELVTQGEKWMKGTANQCMVVAALIATIVFAAAFTVPGGYDQNNGIPVFDSKATFIVFVVADAISLFTSSASILIFLAILTSRYAERDFLESLPKKLISGLATLFLSITTMTIAFGISFFVLYHKGLLWVPILICVFAVLPVLLYIKLQYALFIDVISSTYASRYLFKPKKRVLYYENPKV</sequence>
<evidence type="ECO:0000313" key="5">
    <source>
        <dbReference type="Proteomes" id="UP000326396"/>
    </source>
</evidence>
<dbReference type="PANTHER" id="PTHR24177:SF472">
    <property type="entry name" value="PGG DOMAIN-CONTAINING PROTEIN"/>
    <property type="match status" value="1"/>
</dbReference>